<reference evidence="2" key="1">
    <citation type="journal article" date="2014" name="Int. J. Syst. Evol. Microbiol.">
        <title>Complete genome sequence of Corynebacterium casei LMG S-19264T (=DSM 44701T), isolated from a smear-ripened cheese.</title>
        <authorList>
            <consortium name="US DOE Joint Genome Institute (JGI-PGF)"/>
            <person name="Walter F."/>
            <person name="Albersmeier A."/>
            <person name="Kalinowski J."/>
            <person name="Ruckert C."/>
        </authorList>
    </citation>
    <scope>NUCLEOTIDE SEQUENCE</scope>
    <source>
        <strain evidence="2">JCM 31311</strain>
    </source>
</reference>
<comment type="caution">
    <text evidence="2">The sequence shown here is derived from an EMBL/GenBank/DDBJ whole genome shotgun (WGS) entry which is preliminary data.</text>
</comment>
<dbReference type="RefSeq" id="WP_189091526.1">
    <property type="nucleotide sequence ID" value="NZ_BMQL01000019.1"/>
</dbReference>
<organism evidence="2 3">
    <name type="scientific">Deinococcus ruber</name>
    <dbReference type="NCBI Taxonomy" id="1848197"/>
    <lineage>
        <taxon>Bacteria</taxon>
        <taxon>Thermotogati</taxon>
        <taxon>Deinococcota</taxon>
        <taxon>Deinococci</taxon>
        <taxon>Deinococcales</taxon>
        <taxon>Deinococcaceae</taxon>
        <taxon>Deinococcus</taxon>
    </lineage>
</organism>
<keyword evidence="1" id="KW-0732">Signal</keyword>
<dbReference type="Proteomes" id="UP000603865">
    <property type="component" value="Unassembled WGS sequence"/>
</dbReference>
<protein>
    <submittedName>
        <fullName evidence="2">Uncharacterized protein</fullName>
    </submittedName>
</protein>
<dbReference type="AlphaFoldDB" id="A0A918FAN5"/>
<dbReference type="EMBL" id="BMQL01000019">
    <property type="protein sequence ID" value="GGR16957.1"/>
    <property type="molecule type" value="Genomic_DNA"/>
</dbReference>
<sequence>MNRVLLLSVAALSLAACGQQAPQPVVEVDLLQTRDYTFAVSPTRTDVEVKPGHLGTTFCFTDSRLAGVQVCNNLSTGKRVVETGRDFNAQFTALEDGQTVTAK</sequence>
<keyword evidence="3" id="KW-1185">Reference proteome</keyword>
<evidence type="ECO:0000256" key="1">
    <source>
        <dbReference type="SAM" id="SignalP"/>
    </source>
</evidence>
<gene>
    <name evidence="2" type="ORF">GCM10008957_32000</name>
</gene>
<proteinExistence type="predicted"/>
<feature type="signal peptide" evidence="1">
    <location>
        <begin position="1"/>
        <end position="21"/>
    </location>
</feature>
<name>A0A918FAN5_9DEIO</name>
<accession>A0A918FAN5</accession>
<dbReference type="PROSITE" id="PS51257">
    <property type="entry name" value="PROKAR_LIPOPROTEIN"/>
    <property type="match status" value="1"/>
</dbReference>
<reference evidence="2" key="2">
    <citation type="submission" date="2020-09" db="EMBL/GenBank/DDBJ databases">
        <authorList>
            <person name="Sun Q."/>
            <person name="Ohkuma M."/>
        </authorList>
    </citation>
    <scope>NUCLEOTIDE SEQUENCE</scope>
    <source>
        <strain evidence="2">JCM 31311</strain>
    </source>
</reference>
<evidence type="ECO:0000313" key="3">
    <source>
        <dbReference type="Proteomes" id="UP000603865"/>
    </source>
</evidence>
<evidence type="ECO:0000313" key="2">
    <source>
        <dbReference type="EMBL" id="GGR16957.1"/>
    </source>
</evidence>
<feature type="chain" id="PRO_5036779884" evidence="1">
    <location>
        <begin position="22"/>
        <end position="103"/>
    </location>
</feature>